<dbReference type="STRING" id="1297617.IB211_01456"/>
<reference evidence="1 2" key="1">
    <citation type="journal article" date="2015" name="Nat. Commun.">
        <title>Production of butyrate from lysine and the Amadori product fructoselysine by a human gut commensal.</title>
        <authorList>
            <person name="Bui T.P."/>
            <person name="Ritari J."/>
            <person name="Boeren S."/>
            <person name="de Waard P."/>
            <person name="Plugge C.M."/>
            <person name="de Vos W.M."/>
        </authorList>
    </citation>
    <scope>NUCLEOTIDE SEQUENCE [LARGE SCALE GENOMIC DNA]</scope>
    <source>
        <strain evidence="1 2">AF211</strain>
    </source>
</reference>
<protein>
    <submittedName>
        <fullName evidence="1">Uncharacterized protein</fullName>
    </submittedName>
</protein>
<name>A0A0S2W3E0_9FIRM</name>
<dbReference type="InterPro" id="IPR017016">
    <property type="entry name" value="UCP033595"/>
</dbReference>
<keyword evidence="2" id="KW-1185">Reference proteome</keyword>
<accession>A0A0S2W3E0</accession>
<dbReference type="AlphaFoldDB" id="A0A0S2W3E0"/>
<dbReference type="Proteomes" id="UP000064844">
    <property type="component" value="Chromosome"/>
</dbReference>
<dbReference type="Pfam" id="PF20124">
    <property type="entry name" value="DUF6514"/>
    <property type="match status" value="1"/>
</dbReference>
<proteinExistence type="predicted"/>
<organism evidence="1 2">
    <name type="scientific">Intestinimonas butyriciproducens</name>
    <dbReference type="NCBI Taxonomy" id="1297617"/>
    <lineage>
        <taxon>Bacteria</taxon>
        <taxon>Bacillati</taxon>
        <taxon>Bacillota</taxon>
        <taxon>Clostridia</taxon>
        <taxon>Eubacteriales</taxon>
        <taxon>Intestinimonas</taxon>
    </lineage>
</organism>
<reference evidence="2" key="2">
    <citation type="submission" date="2015-04" db="EMBL/GenBank/DDBJ databases">
        <title>A butyrogenic pathway from the amino acid lysine in a human gut commensal.</title>
        <authorList>
            <person name="de Vos W.M."/>
            <person name="Bui N.T.P."/>
            <person name="Plugge C.M."/>
            <person name="Ritari J."/>
        </authorList>
    </citation>
    <scope>NUCLEOTIDE SEQUENCE [LARGE SCALE GENOMIC DNA]</scope>
    <source>
        <strain evidence="2">AF211</strain>
    </source>
</reference>
<dbReference type="eggNOG" id="ENOG502ZY3A">
    <property type="taxonomic scope" value="Bacteria"/>
</dbReference>
<gene>
    <name evidence="1" type="ORF">IB211_01456</name>
</gene>
<evidence type="ECO:0000313" key="1">
    <source>
        <dbReference type="EMBL" id="ALP93849.1"/>
    </source>
</evidence>
<dbReference type="EMBL" id="CP011307">
    <property type="protein sequence ID" value="ALP93849.1"/>
    <property type="molecule type" value="Genomic_DNA"/>
</dbReference>
<sequence>MKRMNPSFRVCQESAAGIPMFGIRCGDGTHARGISTDYQEVYRLAQTCNRCRLSPVHLMDVVEDFRRS</sequence>
<evidence type="ECO:0000313" key="2">
    <source>
        <dbReference type="Proteomes" id="UP000064844"/>
    </source>
</evidence>
<dbReference type="KEGG" id="ibu:IB211_01456"/>